<dbReference type="InterPro" id="IPR036390">
    <property type="entry name" value="WH_DNA-bd_sf"/>
</dbReference>
<keyword evidence="7" id="KW-0539">Nucleus</keyword>
<evidence type="ECO:0000256" key="6">
    <source>
        <dbReference type="ARBA" id="ARBA00022790"/>
    </source>
</evidence>
<accession>A0A6U4WDP4</accession>
<reference evidence="9" key="1">
    <citation type="submission" date="2021-01" db="EMBL/GenBank/DDBJ databases">
        <authorList>
            <person name="Corre E."/>
            <person name="Pelletier E."/>
            <person name="Niang G."/>
            <person name="Scheremetjew M."/>
            <person name="Finn R."/>
            <person name="Kale V."/>
            <person name="Holt S."/>
            <person name="Cochrane G."/>
            <person name="Meng A."/>
            <person name="Brown T."/>
            <person name="Cohen L."/>
        </authorList>
    </citation>
    <scope>NUCLEOTIDE SEQUENCE</scope>
    <source>
        <strain evidence="9">CCMP441</strain>
    </source>
</reference>
<evidence type="ECO:0000256" key="7">
    <source>
        <dbReference type="ARBA" id="ARBA00023242"/>
    </source>
</evidence>
<dbReference type="GO" id="GO:0006511">
    <property type="term" value="P:ubiquitin-dependent protein catabolic process"/>
    <property type="evidence" value="ECO:0007669"/>
    <property type="project" value="TreeGrafter"/>
</dbReference>
<evidence type="ECO:0000256" key="2">
    <source>
        <dbReference type="ARBA" id="ARBA00004496"/>
    </source>
</evidence>
<protein>
    <recommendedName>
        <fullName evidence="4">COP9 signalosome complex subunit 3</fullName>
    </recommendedName>
</protein>
<evidence type="ECO:0000256" key="5">
    <source>
        <dbReference type="ARBA" id="ARBA00022490"/>
    </source>
</evidence>
<evidence type="ECO:0000256" key="4">
    <source>
        <dbReference type="ARBA" id="ARBA00014878"/>
    </source>
</evidence>
<proteinExistence type="inferred from homology"/>
<dbReference type="PROSITE" id="PS50250">
    <property type="entry name" value="PCI"/>
    <property type="match status" value="1"/>
</dbReference>
<dbReference type="PANTHER" id="PTHR10758">
    <property type="entry name" value="26S PROTEASOME NON-ATPASE REGULATORY SUBUNIT 3/COP9 SIGNALOSOME COMPLEX SUBUNIT 3"/>
    <property type="match status" value="1"/>
</dbReference>
<evidence type="ECO:0000259" key="8">
    <source>
        <dbReference type="PROSITE" id="PS50250"/>
    </source>
</evidence>
<keyword evidence="6" id="KW-0736">Signalosome</keyword>
<name>A0A6U4WDP4_HEMAN</name>
<dbReference type="Pfam" id="PF01399">
    <property type="entry name" value="PCI"/>
    <property type="match status" value="1"/>
</dbReference>
<dbReference type="InterPro" id="IPR055089">
    <property type="entry name" value="COP9_N"/>
</dbReference>
<dbReference type="GO" id="GO:0005737">
    <property type="term" value="C:cytoplasm"/>
    <property type="evidence" value="ECO:0007669"/>
    <property type="project" value="UniProtKB-SubCell"/>
</dbReference>
<evidence type="ECO:0000256" key="1">
    <source>
        <dbReference type="ARBA" id="ARBA00004123"/>
    </source>
</evidence>
<dbReference type="EMBL" id="HBFK01009238">
    <property type="protein sequence ID" value="CAD8739078.1"/>
    <property type="molecule type" value="Transcribed_RNA"/>
</dbReference>
<dbReference type="SUPFAM" id="SSF46785">
    <property type="entry name" value="Winged helix' DNA-binding domain"/>
    <property type="match status" value="1"/>
</dbReference>
<dbReference type="SMART" id="SM00088">
    <property type="entry name" value="PINT"/>
    <property type="match status" value="1"/>
</dbReference>
<evidence type="ECO:0000256" key="3">
    <source>
        <dbReference type="ARBA" id="ARBA00007084"/>
    </source>
</evidence>
<comment type="similarity">
    <text evidence="3">Belongs to the CSN3 family.</text>
</comment>
<dbReference type="GO" id="GO:0008180">
    <property type="term" value="C:COP9 signalosome"/>
    <property type="evidence" value="ECO:0007669"/>
    <property type="project" value="UniProtKB-KW"/>
</dbReference>
<organism evidence="9">
    <name type="scientific">Hemiselmis andersenii</name>
    <name type="common">Cryptophyte alga</name>
    <dbReference type="NCBI Taxonomy" id="464988"/>
    <lineage>
        <taxon>Eukaryota</taxon>
        <taxon>Cryptophyceae</taxon>
        <taxon>Cryptomonadales</taxon>
        <taxon>Hemiselmidaceae</taxon>
        <taxon>Hemiselmis</taxon>
    </lineage>
</organism>
<feature type="domain" description="PCI" evidence="8">
    <location>
        <begin position="196"/>
        <end position="364"/>
    </location>
</feature>
<comment type="subcellular location">
    <subcellularLocation>
        <location evidence="2">Cytoplasm</location>
    </subcellularLocation>
    <subcellularLocation>
        <location evidence="1">Nucleus</location>
    </subcellularLocation>
</comment>
<gene>
    <name evidence="9" type="ORF">HAND1043_LOCUS5570</name>
</gene>
<dbReference type="AlphaFoldDB" id="A0A6U4WDP4"/>
<dbReference type="InterPro" id="IPR000717">
    <property type="entry name" value="PCI_dom"/>
</dbReference>
<dbReference type="Pfam" id="PF22788">
    <property type="entry name" value="COP9_hel_rpt"/>
    <property type="match status" value="1"/>
</dbReference>
<dbReference type="PANTHER" id="PTHR10758:SF1">
    <property type="entry name" value="COP9 SIGNALOSOME COMPLEX SUBUNIT 3"/>
    <property type="match status" value="1"/>
</dbReference>
<dbReference type="InterPro" id="IPR050756">
    <property type="entry name" value="CSN3"/>
</dbReference>
<keyword evidence="5" id="KW-0963">Cytoplasm</keyword>
<evidence type="ECO:0000313" key="9">
    <source>
        <dbReference type="EMBL" id="CAD8739078.1"/>
    </source>
</evidence>
<sequence length="446" mass="49319">MDKVEGAVAKIQGLSATRDDWASLSQQLETTATPEWEPAALDAVLSQLEPARHAVGCSYFLSARAKLLSGGDGQDEAFMRHARRLLIEGDAEQLKFARPKVQEICDVFTLMCRRSGNAMYGIRALREGVRKVAPSADHLTPLHHQLLLLSLLSKCFNPALEVLEGRVVRVSKEGMQARDVLLYIYYGGMVFAAVKRFDRAFDTLQLAFTMPCHALHEIVVEIYKKYVLISLITHGEVVALPKYTTPLLQRMLKGCCSAYHDVATAFATHKVDDVKVSLAKHQAVFTSDGNWGLASQAAKSLYGRNIQRLTQTFVTLSLQDIAQEVSLEDGASAKRKLLEMMARGEISASVDQEKGMVSFEAARMGPGEALTRLTEQMRVCNELNERMRVVDETISSSSMYLDKVAIQERQSRWGEPADWVAHGASTDELMDVAEKPPGFSASHGAR</sequence>